<dbReference type="GO" id="GO:0005524">
    <property type="term" value="F:ATP binding"/>
    <property type="evidence" value="ECO:0007669"/>
    <property type="project" value="UniProtKB-UniRule"/>
</dbReference>
<dbReference type="NCBIfam" id="TIGR00302">
    <property type="entry name" value="phosphoribosylformylglycinamidine synthase subunit PurS"/>
    <property type="match status" value="1"/>
</dbReference>
<dbReference type="Proteomes" id="UP000242699">
    <property type="component" value="Unassembled WGS sequence"/>
</dbReference>
<comment type="caution">
    <text evidence="7">The sequence shown here is derived from an EMBL/GenBank/DDBJ whole genome shotgun (WGS) entry which is preliminary data.</text>
</comment>
<dbReference type="UniPathway" id="UPA00074">
    <property type="reaction ID" value="UER00128"/>
</dbReference>
<dbReference type="EMBL" id="PXYT01000020">
    <property type="protein sequence ID" value="PSR28301.1"/>
    <property type="molecule type" value="Genomic_DNA"/>
</dbReference>
<dbReference type="SUPFAM" id="SSF82697">
    <property type="entry name" value="PurS-like"/>
    <property type="match status" value="1"/>
</dbReference>
<accession>A0A2T2X1D9</accession>
<gene>
    <name evidence="6" type="primary">purS</name>
    <name evidence="7" type="ORF">C7B43_09975</name>
</gene>
<dbReference type="InterPro" id="IPR003850">
    <property type="entry name" value="PurS"/>
</dbReference>
<proteinExistence type="inferred from homology"/>
<evidence type="ECO:0000256" key="4">
    <source>
        <dbReference type="ARBA" id="ARBA00022755"/>
    </source>
</evidence>
<evidence type="ECO:0000256" key="5">
    <source>
        <dbReference type="ARBA" id="ARBA00022840"/>
    </source>
</evidence>
<comment type="subunit">
    <text evidence="6">Part of the FGAM synthase complex composed of 1 PurL, 1 PurQ and 2 PurS subunits.</text>
</comment>
<dbReference type="NCBIfam" id="NF004630">
    <property type="entry name" value="PRK05974.1"/>
    <property type="match status" value="1"/>
</dbReference>
<evidence type="ECO:0000256" key="3">
    <source>
        <dbReference type="ARBA" id="ARBA00022741"/>
    </source>
</evidence>
<comment type="function">
    <text evidence="6">Part of the phosphoribosylformylglycinamidine synthase complex involved in the purines biosynthetic pathway. Catalyzes the ATP-dependent conversion of formylglycinamide ribonucleotide (FGAR) and glutamine to yield formylglycinamidine ribonucleotide (FGAM) and glutamate. The FGAM synthase complex is composed of three subunits. PurQ produces an ammonia molecule by converting glutamine to glutamate. PurL transfers the ammonia molecule to FGAR to form FGAM in an ATP-dependent manner. PurS interacts with PurQ and PurL and is thought to assist in the transfer of the ammonia molecule from PurQ to PurL.</text>
</comment>
<reference evidence="7 8" key="1">
    <citation type="journal article" date="2014" name="BMC Genomics">
        <title>Comparison of environmental and isolate Sulfobacillus genomes reveals diverse carbon, sulfur, nitrogen, and hydrogen metabolisms.</title>
        <authorList>
            <person name="Justice N.B."/>
            <person name="Norman A."/>
            <person name="Brown C.T."/>
            <person name="Singh A."/>
            <person name="Thomas B.C."/>
            <person name="Banfield J.F."/>
        </authorList>
    </citation>
    <scope>NUCLEOTIDE SEQUENCE [LARGE SCALE GENOMIC DNA]</scope>
    <source>
        <strain evidence="7">AMDSBA1</strain>
    </source>
</reference>
<dbReference type="GO" id="GO:0006189">
    <property type="term" value="P:'de novo' IMP biosynthetic process"/>
    <property type="evidence" value="ECO:0007669"/>
    <property type="project" value="UniProtKB-UniRule"/>
</dbReference>
<comment type="similarity">
    <text evidence="6">Belongs to the PurS family.</text>
</comment>
<keyword evidence="1 6" id="KW-0963">Cytoplasm</keyword>
<comment type="pathway">
    <text evidence="6">Purine metabolism; IMP biosynthesis via de novo pathway; 5-amino-1-(5-phospho-D-ribosyl)imidazole from N(2)-formyl-N(1)-(5-phospho-D-ribosyl)glycinamide: step 1/2.</text>
</comment>
<keyword evidence="4 6" id="KW-0658">Purine biosynthesis</keyword>
<dbReference type="GO" id="GO:0005737">
    <property type="term" value="C:cytoplasm"/>
    <property type="evidence" value="ECO:0007669"/>
    <property type="project" value="UniProtKB-SubCell"/>
</dbReference>
<dbReference type="Pfam" id="PF02700">
    <property type="entry name" value="PurS"/>
    <property type="match status" value="1"/>
</dbReference>
<keyword evidence="5 6" id="KW-0067">ATP-binding</keyword>
<protein>
    <recommendedName>
        <fullName evidence="6">Phosphoribosylformylglycinamidine synthase subunit PurS</fullName>
        <shortName evidence="6">FGAM synthase</shortName>
        <ecNumber evidence="6">6.3.5.3</ecNumber>
    </recommendedName>
    <alternativeName>
        <fullName evidence="6">Formylglycinamide ribonucleotide amidotransferase subunit III</fullName>
        <shortName evidence="6">FGAR amidotransferase III</shortName>
        <shortName evidence="6">FGAR-AT III</shortName>
    </alternativeName>
    <alternativeName>
        <fullName evidence="6">Phosphoribosylformylglycinamidine synthase subunit III</fullName>
    </alternativeName>
</protein>
<keyword evidence="3 6" id="KW-0547">Nucleotide-binding</keyword>
<evidence type="ECO:0000256" key="1">
    <source>
        <dbReference type="ARBA" id="ARBA00022490"/>
    </source>
</evidence>
<comment type="subcellular location">
    <subcellularLocation>
        <location evidence="6">Cytoplasm</location>
    </subcellularLocation>
</comment>
<evidence type="ECO:0000313" key="8">
    <source>
        <dbReference type="Proteomes" id="UP000242699"/>
    </source>
</evidence>
<dbReference type="GO" id="GO:0004642">
    <property type="term" value="F:phosphoribosylformylglycinamidine synthase activity"/>
    <property type="evidence" value="ECO:0007669"/>
    <property type="project" value="UniProtKB-UniRule"/>
</dbReference>
<dbReference type="HAMAP" id="MF_01926">
    <property type="entry name" value="PurS"/>
    <property type="match status" value="1"/>
</dbReference>
<keyword evidence="2 6" id="KW-0436">Ligase</keyword>
<evidence type="ECO:0000313" key="7">
    <source>
        <dbReference type="EMBL" id="PSR28301.1"/>
    </source>
</evidence>
<dbReference type="PANTHER" id="PTHR34696">
    <property type="entry name" value="PHOSPHORIBOSYLFORMYLGLYCINAMIDINE SYNTHASE SUBUNIT PURS"/>
    <property type="match status" value="1"/>
</dbReference>
<sequence length="82" mass="9187">MTYDVVVNVSLKEAVLDPAGQQVARVLHNMGYAMEDVRIGKQIKLRFQAADLTEAKENARQMAEKLLANPVLETYEILVTEP</sequence>
<dbReference type="Gene3D" id="3.30.1280.10">
    <property type="entry name" value="Phosphoribosylformylglycinamidine synthase subunit PurS"/>
    <property type="match status" value="1"/>
</dbReference>
<dbReference type="PANTHER" id="PTHR34696:SF1">
    <property type="entry name" value="PHOSPHORIBOSYLFORMYLGLYCINAMIDINE SYNTHASE SUBUNIT PURS"/>
    <property type="match status" value="1"/>
</dbReference>
<dbReference type="EC" id="6.3.5.3" evidence="6"/>
<evidence type="ECO:0000256" key="6">
    <source>
        <dbReference type="HAMAP-Rule" id="MF_01926"/>
    </source>
</evidence>
<name>A0A2T2X1D9_9FIRM</name>
<evidence type="ECO:0000256" key="2">
    <source>
        <dbReference type="ARBA" id="ARBA00022598"/>
    </source>
</evidence>
<organism evidence="7 8">
    <name type="scientific">Sulfobacillus benefaciens</name>
    <dbReference type="NCBI Taxonomy" id="453960"/>
    <lineage>
        <taxon>Bacteria</taxon>
        <taxon>Bacillati</taxon>
        <taxon>Bacillota</taxon>
        <taxon>Clostridia</taxon>
        <taxon>Eubacteriales</taxon>
        <taxon>Clostridiales Family XVII. Incertae Sedis</taxon>
        <taxon>Sulfobacillus</taxon>
    </lineage>
</organism>
<comment type="catalytic activity">
    <reaction evidence="6">
        <text>N(2)-formyl-N(1)-(5-phospho-beta-D-ribosyl)glycinamide + L-glutamine + ATP + H2O = 2-formamido-N(1)-(5-O-phospho-beta-D-ribosyl)acetamidine + L-glutamate + ADP + phosphate + H(+)</text>
        <dbReference type="Rhea" id="RHEA:17129"/>
        <dbReference type="ChEBI" id="CHEBI:15377"/>
        <dbReference type="ChEBI" id="CHEBI:15378"/>
        <dbReference type="ChEBI" id="CHEBI:29985"/>
        <dbReference type="ChEBI" id="CHEBI:30616"/>
        <dbReference type="ChEBI" id="CHEBI:43474"/>
        <dbReference type="ChEBI" id="CHEBI:58359"/>
        <dbReference type="ChEBI" id="CHEBI:147286"/>
        <dbReference type="ChEBI" id="CHEBI:147287"/>
        <dbReference type="ChEBI" id="CHEBI:456216"/>
        <dbReference type="EC" id="6.3.5.3"/>
    </reaction>
</comment>
<dbReference type="InterPro" id="IPR036604">
    <property type="entry name" value="PurS-like_sf"/>
</dbReference>
<dbReference type="AlphaFoldDB" id="A0A2T2X1D9"/>